<evidence type="ECO:0000256" key="4">
    <source>
        <dbReference type="ARBA" id="ARBA00022692"/>
    </source>
</evidence>
<comment type="subcellular location">
    <subcellularLocation>
        <location evidence="1 10">Cell outer membrane</location>
        <topology evidence="1 10">Multi-pass membrane protein</topology>
    </subcellularLocation>
</comment>
<evidence type="ECO:0000256" key="2">
    <source>
        <dbReference type="ARBA" id="ARBA00022448"/>
    </source>
</evidence>
<feature type="domain" description="TonB-dependent receptor plug" evidence="14">
    <location>
        <begin position="151"/>
        <end position="229"/>
    </location>
</feature>
<accession>A0A1M7GT90</accession>
<comment type="similarity">
    <text evidence="10 11">Belongs to the TonB-dependent receptor family.</text>
</comment>
<dbReference type="GO" id="GO:0009279">
    <property type="term" value="C:cell outer membrane"/>
    <property type="evidence" value="ECO:0007669"/>
    <property type="project" value="UniProtKB-SubCell"/>
</dbReference>
<dbReference type="PROSITE" id="PS52016">
    <property type="entry name" value="TONB_DEPENDENT_REC_3"/>
    <property type="match status" value="1"/>
</dbReference>
<dbReference type="GO" id="GO:0015344">
    <property type="term" value="F:siderophore uptake transmembrane transporter activity"/>
    <property type="evidence" value="ECO:0007669"/>
    <property type="project" value="TreeGrafter"/>
</dbReference>
<keyword evidence="7 10" id="KW-0472">Membrane</keyword>
<feature type="domain" description="TonB-dependent receptor-like beta-barrel" evidence="13">
    <location>
        <begin position="312"/>
        <end position="754"/>
    </location>
</feature>
<keyword evidence="16" id="KW-1185">Reference proteome</keyword>
<evidence type="ECO:0000256" key="3">
    <source>
        <dbReference type="ARBA" id="ARBA00022452"/>
    </source>
</evidence>
<evidence type="ECO:0000256" key="1">
    <source>
        <dbReference type="ARBA" id="ARBA00004571"/>
    </source>
</evidence>
<gene>
    <name evidence="15" type="ORF">SAMN02746009_04096</name>
</gene>
<evidence type="ECO:0000256" key="9">
    <source>
        <dbReference type="ARBA" id="ARBA00023237"/>
    </source>
</evidence>
<keyword evidence="5 12" id="KW-0732">Signal</keyword>
<evidence type="ECO:0000256" key="5">
    <source>
        <dbReference type="ARBA" id="ARBA00022729"/>
    </source>
</evidence>
<dbReference type="InterPro" id="IPR012910">
    <property type="entry name" value="Plug_dom"/>
</dbReference>
<dbReference type="OrthoDB" id="9758870at2"/>
<feature type="signal peptide" evidence="12">
    <location>
        <begin position="1"/>
        <end position="22"/>
    </location>
</feature>
<name>A0A1M7GT90_9BACT</name>
<keyword evidence="6 11" id="KW-0798">TonB box</keyword>
<dbReference type="InterPro" id="IPR039426">
    <property type="entry name" value="TonB-dep_rcpt-like"/>
</dbReference>
<evidence type="ECO:0000256" key="10">
    <source>
        <dbReference type="PROSITE-ProRule" id="PRU01360"/>
    </source>
</evidence>
<organism evidence="15 16">
    <name type="scientific">Hymenobacter psychrotolerans DSM 18569</name>
    <dbReference type="NCBI Taxonomy" id="1121959"/>
    <lineage>
        <taxon>Bacteria</taxon>
        <taxon>Pseudomonadati</taxon>
        <taxon>Bacteroidota</taxon>
        <taxon>Cytophagia</taxon>
        <taxon>Cytophagales</taxon>
        <taxon>Hymenobacteraceae</taxon>
        <taxon>Hymenobacter</taxon>
    </lineage>
</organism>
<keyword evidence="2 10" id="KW-0813">Transport</keyword>
<evidence type="ECO:0000256" key="6">
    <source>
        <dbReference type="ARBA" id="ARBA00023077"/>
    </source>
</evidence>
<evidence type="ECO:0000313" key="16">
    <source>
        <dbReference type="Proteomes" id="UP000183947"/>
    </source>
</evidence>
<sequence>MHFFLRSILATGIVLAAAPAYAQQAGKITISGYVRDGATGENLIGVAVVNPATGQGTATNTYGFYSLTLPEAPADSVRLLVSYLGYERSRWATPATRSATHDFRLRAVSSELGEVKVIGSQATEERIERTTRMGTINVPIAQIKSLPKLFGETDVLKVLQLLPGVQSGGEGQTGLYVRGGSPDQNLILLDGTPVYNASHLFGFFSVFNADALNNVELIKGGFPARYGGRLSSVLDISMKEGNMQELHGEGAIGIVASKITLEGPIKKDTASFIVSARRTYLDILAQPFIKAQLAADGSNGSIGYFFHDLNAKLNWKVSSRDRLYLSAYTGYDKFYARIRDGASRSRDYSRTEASLGWGNLTSALRWNRVVNNQLFMNTHFTYSKYQFNIGQEDEQRYTNNGQDRTDKYSLRYFSNIRDFSLKTDFDYVPSPDHYIRFGGQYTLHSFRPGALQQKDNFTEEDNQINLGTRTMASEASLYAEDDYRLTDRLKVNGGLRVNAFLVRGTLYPSVEPRVAARFLLTEDWALKAAYARTTQYIHLLTNSGIGLPTDLWVPATPTIKPQRAQQLSVGAARTVRFKDEDYELSFESYYKPMQNLIEYQEGASFLGTVDSDWENKVTSGKGWAYGGEFFLQKKTGRTTGWIGYTLAWSKRRFPDLNQGRIYPYKYDRRHDISVVAIHKFSPTLTLSGTWVYGTGNATTLSQGRFLLGPYQEFEDYGERNSYRMRAYHRFDLDLSKTKKKKWGEVVNSFSIYNVYSRRNPYYLYFQRGYSYNGVEEEKASYKQISLFPIIPSFSKAFRF</sequence>
<dbReference type="Pfam" id="PF13715">
    <property type="entry name" value="CarbopepD_reg_2"/>
    <property type="match status" value="1"/>
</dbReference>
<dbReference type="EMBL" id="FRAS01000040">
    <property type="protein sequence ID" value="SHM19395.1"/>
    <property type="molecule type" value="Genomic_DNA"/>
</dbReference>
<keyword evidence="9 10" id="KW-0998">Cell outer membrane</keyword>
<dbReference type="SUPFAM" id="SSF56935">
    <property type="entry name" value="Porins"/>
    <property type="match status" value="1"/>
</dbReference>
<proteinExistence type="inferred from homology"/>
<protein>
    <submittedName>
        <fullName evidence="15">CarboxypepD_reg-like domain-containing protein</fullName>
    </submittedName>
</protein>
<dbReference type="Gene3D" id="2.170.130.10">
    <property type="entry name" value="TonB-dependent receptor, plug domain"/>
    <property type="match status" value="1"/>
</dbReference>
<dbReference type="Proteomes" id="UP000183947">
    <property type="component" value="Unassembled WGS sequence"/>
</dbReference>
<keyword evidence="8" id="KW-0675">Receptor</keyword>
<dbReference type="Pfam" id="PF00593">
    <property type="entry name" value="TonB_dep_Rec_b-barrel"/>
    <property type="match status" value="1"/>
</dbReference>
<dbReference type="InterPro" id="IPR037066">
    <property type="entry name" value="Plug_dom_sf"/>
</dbReference>
<evidence type="ECO:0000256" key="8">
    <source>
        <dbReference type="ARBA" id="ARBA00023170"/>
    </source>
</evidence>
<dbReference type="SUPFAM" id="SSF49464">
    <property type="entry name" value="Carboxypeptidase regulatory domain-like"/>
    <property type="match status" value="1"/>
</dbReference>
<dbReference type="PANTHER" id="PTHR30069">
    <property type="entry name" value="TONB-DEPENDENT OUTER MEMBRANE RECEPTOR"/>
    <property type="match status" value="1"/>
</dbReference>
<dbReference type="InterPro" id="IPR000531">
    <property type="entry name" value="Beta-barrel_TonB"/>
</dbReference>
<dbReference type="Gene3D" id="2.40.170.20">
    <property type="entry name" value="TonB-dependent receptor, beta-barrel domain"/>
    <property type="match status" value="1"/>
</dbReference>
<dbReference type="GO" id="GO:0044718">
    <property type="term" value="P:siderophore transmembrane transport"/>
    <property type="evidence" value="ECO:0007669"/>
    <property type="project" value="TreeGrafter"/>
</dbReference>
<evidence type="ECO:0000256" key="11">
    <source>
        <dbReference type="RuleBase" id="RU003357"/>
    </source>
</evidence>
<evidence type="ECO:0000313" key="15">
    <source>
        <dbReference type="EMBL" id="SHM19395.1"/>
    </source>
</evidence>
<dbReference type="STRING" id="1121959.SAMN02746009_04096"/>
<dbReference type="PANTHER" id="PTHR30069:SF29">
    <property type="entry name" value="HEMOGLOBIN AND HEMOGLOBIN-HAPTOGLOBIN-BINDING PROTEIN 1-RELATED"/>
    <property type="match status" value="1"/>
</dbReference>
<evidence type="ECO:0000259" key="13">
    <source>
        <dbReference type="Pfam" id="PF00593"/>
    </source>
</evidence>
<feature type="chain" id="PRO_5009926292" evidence="12">
    <location>
        <begin position="23"/>
        <end position="799"/>
    </location>
</feature>
<dbReference type="InterPro" id="IPR036942">
    <property type="entry name" value="Beta-barrel_TonB_sf"/>
</dbReference>
<keyword evidence="3 10" id="KW-1134">Transmembrane beta strand</keyword>
<dbReference type="AlphaFoldDB" id="A0A1M7GT90"/>
<dbReference type="InterPro" id="IPR008969">
    <property type="entry name" value="CarboxyPept-like_regulatory"/>
</dbReference>
<evidence type="ECO:0000256" key="12">
    <source>
        <dbReference type="SAM" id="SignalP"/>
    </source>
</evidence>
<reference evidence="16" key="1">
    <citation type="submission" date="2016-11" db="EMBL/GenBank/DDBJ databases">
        <authorList>
            <person name="Varghese N."/>
            <person name="Submissions S."/>
        </authorList>
    </citation>
    <scope>NUCLEOTIDE SEQUENCE [LARGE SCALE GENOMIC DNA]</scope>
    <source>
        <strain evidence="16">DSM 18569</strain>
    </source>
</reference>
<dbReference type="RefSeq" id="WP_073288959.1">
    <property type="nucleotide sequence ID" value="NZ_FRAS01000040.1"/>
</dbReference>
<dbReference type="Gene3D" id="2.60.40.1120">
    <property type="entry name" value="Carboxypeptidase-like, regulatory domain"/>
    <property type="match status" value="1"/>
</dbReference>
<keyword evidence="4 10" id="KW-0812">Transmembrane</keyword>
<evidence type="ECO:0000256" key="7">
    <source>
        <dbReference type="ARBA" id="ARBA00023136"/>
    </source>
</evidence>
<dbReference type="Pfam" id="PF07715">
    <property type="entry name" value="Plug"/>
    <property type="match status" value="1"/>
</dbReference>
<evidence type="ECO:0000259" key="14">
    <source>
        <dbReference type="Pfam" id="PF07715"/>
    </source>
</evidence>